<name>A0A9D1E3E3_9BACT</name>
<feature type="transmembrane region" description="Helical" evidence="1">
    <location>
        <begin position="79"/>
        <end position="107"/>
    </location>
</feature>
<dbReference type="Pfam" id="PF06161">
    <property type="entry name" value="DUF975"/>
    <property type="match status" value="1"/>
</dbReference>
<comment type="caution">
    <text evidence="2">The sequence shown here is derived from an EMBL/GenBank/DDBJ whole genome shotgun (WGS) entry which is preliminary data.</text>
</comment>
<feature type="transmembrane region" description="Helical" evidence="1">
    <location>
        <begin position="180"/>
        <end position="203"/>
    </location>
</feature>
<dbReference type="InterPro" id="IPR010380">
    <property type="entry name" value="DUF975"/>
</dbReference>
<evidence type="ECO:0000256" key="1">
    <source>
        <dbReference type="SAM" id="Phobius"/>
    </source>
</evidence>
<proteinExistence type="predicted"/>
<feature type="transmembrane region" description="Helical" evidence="1">
    <location>
        <begin position="21"/>
        <end position="43"/>
    </location>
</feature>
<dbReference type="PANTHER" id="PTHR40076:SF1">
    <property type="entry name" value="MEMBRANE PROTEIN"/>
    <property type="match status" value="1"/>
</dbReference>
<evidence type="ECO:0000313" key="2">
    <source>
        <dbReference type="EMBL" id="HIR65758.1"/>
    </source>
</evidence>
<sequence length="237" mass="26630">MQASCKELRRRAWEKLANGNYWRSVLVTFIVSVANGVAGIFTFGPMNYGSAKFFLYAQRGKKVDIDMIGDGFTSYGKTFLTGLLLVVFIFLWSLVVYIPLIIFSVSASIVRSGVEQTNLPFQLMLVFGFLSAITVWIPLIKSFSYSMTFYVMVDFNLSGRKAISKSVELMKGYKAKLFRLGLSFFGWYLLSSLTFGIGAIFLAPYVQATVAEFYAELLDCHGITPEQSPENDDNLKF</sequence>
<protein>
    <submittedName>
        <fullName evidence="2">DUF975 family protein</fullName>
    </submittedName>
</protein>
<keyword evidence="1" id="KW-0812">Transmembrane</keyword>
<reference evidence="2" key="1">
    <citation type="submission" date="2020-10" db="EMBL/GenBank/DDBJ databases">
        <authorList>
            <person name="Gilroy R."/>
        </authorList>
    </citation>
    <scope>NUCLEOTIDE SEQUENCE</scope>
    <source>
        <strain evidence="2">CHK121-14286</strain>
    </source>
</reference>
<dbReference type="AlphaFoldDB" id="A0A9D1E3E3"/>
<dbReference type="Proteomes" id="UP000824200">
    <property type="component" value="Unassembled WGS sequence"/>
</dbReference>
<organism evidence="2 3">
    <name type="scientific">Candidatus Fimimonas gallinarum</name>
    <dbReference type="NCBI Taxonomy" id="2840821"/>
    <lineage>
        <taxon>Bacteria</taxon>
        <taxon>Pseudomonadati</taxon>
        <taxon>Myxococcota</taxon>
        <taxon>Myxococcia</taxon>
        <taxon>Myxococcales</taxon>
        <taxon>Cystobacterineae</taxon>
        <taxon>Myxococcaceae</taxon>
        <taxon>Myxococcaceae incertae sedis</taxon>
        <taxon>Candidatus Fimimonas</taxon>
    </lineage>
</organism>
<keyword evidence="1" id="KW-1133">Transmembrane helix</keyword>
<dbReference type="EMBL" id="DVHL01000021">
    <property type="protein sequence ID" value="HIR65758.1"/>
    <property type="molecule type" value="Genomic_DNA"/>
</dbReference>
<gene>
    <name evidence="2" type="ORF">IAC95_02580</name>
</gene>
<reference evidence="2" key="2">
    <citation type="journal article" date="2021" name="PeerJ">
        <title>Extensive microbial diversity within the chicken gut microbiome revealed by metagenomics and culture.</title>
        <authorList>
            <person name="Gilroy R."/>
            <person name="Ravi A."/>
            <person name="Getino M."/>
            <person name="Pursley I."/>
            <person name="Horton D.L."/>
            <person name="Alikhan N.F."/>
            <person name="Baker D."/>
            <person name="Gharbi K."/>
            <person name="Hall N."/>
            <person name="Watson M."/>
            <person name="Adriaenssens E.M."/>
            <person name="Foster-Nyarko E."/>
            <person name="Jarju S."/>
            <person name="Secka A."/>
            <person name="Antonio M."/>
            <person name="Oren A."/>
            <person name="Chaudhuri R.R."/>
            <person name="La Ragione R."/>
            <person name="Hildebrand F."/>
            <person name="Pallen M.J."/>
        </authorList>
    </citation>
    <scope>NUCLEOTIDE SEQUENCE</scope>
    <source>
        <strain evidence="2">CHK121-14286</strain>
    </source>
</reference>
<accession>A0A9D1E3E3</accession>
<feature type="transmembrane region" description="Helical" evidence="1">
    <location>
        <begin position="119"/>
        <end position="137"/>
    </location>
</feature>
<evidence type="ECO:0000313" key="3">
    <source>
        <dbReference type="Proteomes" id="UP000824200"/>
    </source>
</evidence>
<dbReference type="PANTHER" id="PTHR40076">
    <property type="entry name" value="MEMBRANE PROTEIN-RELATED"/>
    <property type="match status" value="1"/>
</dbReference>
<keyword evidence="1" id="KW-0472">Membrane</keyword>